<dbReference type="Pfam" id="PF00133">
    <property type="entry name" value="tRNA-synt_1"/>
    <property type="match status" value="2"/>
</dbReference>
<evidence type="ECO:0000256" key="1">
    <source>
        <dbReference type="ARBA" id="ARBA00005594"/>
    </source>
</evidence>
<dbReference type="PANTHER" id="PTHR11946">
    <property type="entry name" value="VALYL-TRNA SYNTHETASES"/>
    <property type="match status" value="1"/>
</dbReference>
<evidence type="ECO:0000313" key="13">
    <source>
        <dbReference type="Proteomes" id="UP001168821"/>
    </source>
</evidence>
<dbReference type="FunFam" id="3.90.740.10:FF:000008">
    <property type="entry name" value="Valine--tRNA ligase, mitochondrial"/>
    <property type="match status" value="1"/>
</dbReference>
<keyword evidence="4 10" id="KW-0547">Nucleotide-binding</keyword>
<protein>
    <recommendedName>
        <fullName evidence="2">valine--tRNA ligase</fullName>
        <ecNumber evidence="2">6.1.1.9</ecNumber>
    </recommendedName>
    <alternativeName>
        <fullName evidence="8">Valyl-tRNA synthetase</fullName>
    </alternativeName>
</protein>
<organism evidence="12 13">
    <name type="scientific">Zophobas morio</name>
    <dbReference type="NCBI Taxonomy" id="2755281"/>
    <lineage>
        <taxon>Eukaryota</taxon>
        <taxon>Metazoa</taxon>
        <taxon>Ecdysozoa</taxon>
        <taxon>Arthropoda</taxon>
        <taxon>Hexapoda</taxon>
        <taxon>Insecta</taxon>
        <taxon>Pterygota</taxon>
        <taxon>Neoptera</taxon>
        <taxon>Endopterygota</taxon>
        <taxon>Coleoptera</taxon>
        <taxon>Polyphaga</taxon>
        <taxon>Cucujiformia</taxon>
        <taxon>Tenebrionidae</taxon>
        <taxon>Zophobas</taxon>
    </lineage>
</organism>
<keyword evidence="7 10" id="KW-0030">Aminoacyl-tRNA synthetase</keyword>
<feature type="domain" description="Aminoacyl-tRNA synthetase class Ia" evidence="11">
    <location>
        <begin position="231"/>
        <end position="417"/>
    </location>
</feature>
<dbReference type="Proteomes" id="UP001168821">
    <property type="component" value="Unassembled WGS sequence"/>
</dbReference>
<dbReference type="PRINTS" id="PR00986">
    <property type="entry name" value="TRNASYNTHVAL"/>
</dbReference>
<dbReference type="GO" id="GO:0004832">
    <property type="term" value="F:valine-tRNA ligase activity"/>
    <property type="evidence" value="ECO:0007669"/>
    <property type="project" value="UniProtKB-EC"/>
</dbReference>
<evidence type="ECO:0000313" key="12">
    <source>
        <dbReference type="EMBL" id="KAJ3664256.1"/>
    </source>
</evidence>
<dbReference type="GO" id="GO:0005524">
    <property type="term" value="F:ATP binding"/>
    <property type="evidence" value="ECO:0007669"/>
    <property type="project" value="UniProtKB-KW"/>
</dbReference>
<dbReference type="Gene3D" id="3.40.50.620">
    <property type="entry name" value="HUPs"/>
    <property type="match status" value="2"/>
</dbReference>
<keyword evidence="3 10" id="KW-0436">Ligase</keyword>
<evidence type="ECO:0000256" key="4">
    <source>
        <dbReference type="ARBA" id="ARBA00022741"/>
    </source>
</evidence>
<evidence type="ECO:0000259" key="11">
    <source>
        <dbReference type="Pfam" id="PF00133"/>
    </source>
</evidence>
<comment type="similarity">
    <text evidence="1 10">Belongs to the class-I aminoacyl-tRNA synthetase family.</text>
</comment>
<evidence type="ECO:0000256" key="5">
    <source>
        <dbReference type="ARBA" id="ARBA00022840"/>
    </source>
</evidence>
<keyword evidence="5 10" id="KW-0067">ATP-binding</keyword>
<dbReference type="InterPro" id="IPR014729">
    <property type="entry name" value="Rossmann-like_a/b/a_fold"/>
</dbReference>
<feature type="domain" description="Aminoacyl-tRNA synthetase class Ia" evidence="11">
    <location>
        <begin position="20"/>
        <end position="195"/>
    </location>
</feature>
<evidence type="ECO:0000256" key="6">
    <source>
        <dbReference type="ARBA" id="ARBA00022917"/>
    </source>
</evidence>
<dbReference type="GO" id="GO:0006438">
    <property type="term" value="P:valyl-tRNA aminoacylation"/>
    <property type="evidence" value="ECO:0007669"/>
    <property type="project" value="InterPro"/>
</dbReference>
<keyword evidence="6 10" id="KW-0648">Protein biosynthesis</keyword>
<evidence type="ECO:0000256" key="2">
    <source>
        <dbReference type="ARBA" id="ARBA00013169"/>
    </source>
</evidence>
<evidence type="ECO:0000256" key="8">
    <source>
        <dbReference type="ARBA" id="ARBA00029936"/>
    </source>
</evidence>
<reference evidence="12" key="1">
    <citation type="journal article" date="2023" name="G3 (Bethesda)">
        <title>Whole genome assemblies of Zophobas morio and Tenebrio molitor.</title>
        <authorList>
            <person name="Kaur S."/>
            <person name="Stinson S.A."/>
            <person name="diCenzo G.C."/>
        </authorList>
    </citation>
    <scope>NUCLEOTIDE SEQUENCE</scope>
    <source>
        <strain evidence="12">QUZm001</strain>
    </source>
</reference>
<dbReference type="InterPro" id="IPR002300">
    <property type="entry name" value="aa-tRNA-synth_Ia"/>
</dbReference>
<comment type="caution">
    <text evidence="12">The sequence shown here is derived from an EMBL/GenBank/DDBJ whole genome shotgun (WGS) entry which is preliminary data.</text>
</comment>
<sequence length="522" mass="59571">MVETGLGDAYVPHVVDNEEVDCYNYFAPEIKSKEVFSLILPPPNITGTLHLGHALTTTIQDVIVRWKRMEGVECVWVPGIDHAGIATQVVVEKQLWKEKRQSRHDVGREAFEERVWKWKDEKGRVIENQLRRLGASLDWNRKVFTMDPTQSREVTKAFIELFDSGLIYRADHLVNWSCSLQSAISDIEVDHVEVDGPTPIPLETNTVANISRGVLNWLGDAYVPHVVDNEEVDCYNYFAPEIKSKEVFSLILPPPNITGTLHLGHALTTTIQDVIVRWKRMEGVECVWVPGIDHAGIATQVVVEKQLWKEKRQSRHDVGREAFEERVWKWKDEKGRVIENQLRRLGASLDWNRKVFTMDPTQSREVTKAFIELFDSGLIYRADHLVNWSCSLQSAISDIEVDHVEVDGPTPIPVPNYDRPIEFGTLTYFAYKLHNSEEEIVVATTRPETMLGDVAVAVNPRDDRYARYIGRYLWHPFRAETIPVIGDDSVEPDFGTVATKPEWCILRAVVDKSCCGLGFVTE</sequence>
<gene>
    <name evidence="12" type="ORF">Zmor_008439</name>
</gene>
<dbReference type="InterPro" id="IPR009008">
    <property type="entry name" value="Val/Leu/Ile-tRNA-synth_edit"/>
</dbReference>
<dbReference type="FunFam" id="3.40.50.620:FF:000020">
    <property type="entry name" value="Valine--tRNA ligase, mitochondrial"/>
    <property type="match status" value="2"/>
</dbReference>
<evidence type="ECO:0000256" key="7">
    <source>
        <dbReference type="ARBA" id="ARBA00023146"/>
    </source>
</evidence>
<dbReference type="EC" id="6.1.1.9" evidence="2"/>
<dbReference type="GO" id="GO:0005829">
    <property type="term" value="C:cytosol"/>
    <property type="evidence" value="ECO:0007669"/>
    <property type="project" value="TreeGrafter"/>
</dbReference>
<dbReference type="AlphaFoldDB" id="A0AA38J182"/>
<dbReference type="Gene3D" id="3.90.740.10">
    <property type="entry name" value="Valyl/Leucyl/Isoleucyl-tRNA synthetase, editing domain"/>
    <property type="match status" value="1"/>
</dbReference>
<comment type="catalytic activity">
    <reaction evidence="9">
        <text>tRNA(Val) + L-valine + ATP = L-valyl-tRNA(Val) + AMP + diphosphate</text>
        <dbReference type="Rhea" id="RHEA:10704"/>
        <dbReference type="Rhea" id="RHEA-COMP:9672"/>
        <dbReference type="Rhea" id="RHEA-COMP:9708"/>
        <dbReference type="ChEBI" id="CHEBI:30616"/>
        <dbReference type="ChEBI" id="CHEBI:33019"/>
        <dbReference type="ChEBI" id="CHEBI:57762"/>
        <dbReference type="ChEBI" id="CHEBI:78442"/>
        <dbReference type="ChEBI" id="CHEBI:78537"/>
        <dbReference type="ChEBI" id="CHEBI:456215"/>
        <dbReference type="EC" id="6.1.1.9"/>
    </reaction>
</comment>
<dbReference type="PANTHER" id="PTHR11946:SF109">
    <property type="entry name" value="VALINE--TRNA LIGASE"/>
    <property type="match status" value="1"/>
</dbReference>
<dbReference type="GO" id="GO:0002161">
    <property type="term" value="F:aminoacyl-tRNA deacylase activity"/>
    <property type="evidence" value="ECO:0007669"/>
    <property type="project" value="InterPro"/>
</dbReference>
<evidence type="ECO:0000256" key="10">
    <source>
        <dbReference type="RuleBase" id="RU363035"/>
    </source>
</evidence>
<dbReference type="SUPFAM" id="SSF52374">
    <property type="entry name" value="Nucleotidylyl transferase"/>
    <property type="match status" value="2"/>
</dbReference>
<keyword evidence="13" id="KW-1185">Reference proteome</keyword>
<dbReference type="SUPFAM" id="SSF50677">
    <property type="entry name" value="ValRS/IleRS/LeuRS editing domain"/>
    <property type="match status" value="1"/>
</dbReference>
<proteinExistence type="inferred from homology"/>
<dbReference type="PROSITE" id="PS00178">
    <property type="entry name" value="AA_TRNA_LIGASE_I"/>
    <property type="match status" value="2"/>
</dbReference>
<accession>A0AA38J182</accession>
<name>A0AA38J182_9CUCU</name>
<dbReference type="InterPro" id="IPR002303">
    <property type="entry name" value="Valyl-tRNA_ligase"/>
</dbReference>
<evidence type="ECO:0000256" key="3">
    <source>
        <dbReference type="ARBA" id="ARBA00022598"/>
    </source>
</evidence>
<evidence type="ECO:0000256" key="9">
    <source>
        <dbReference type="ARBA" id="ARBA00047552"/>
    </source>
</evidence>
<dbReference type="InterPro" id="IPR001412">
    <property type="entry name" value="aa-tRNA-synth_I_CS"/>
</dbReference>
<dbReference type="EMBL" id="JALNTZ010000002">
    <property type="protein sequence ID" value="KAJ3664256.1"/>
    <property type="molecule type" value="Genomic_DNA"/>
</dbReference>